<dbReference type="AlphaFoldDB" id="D4S2J3"/>
<dbReference type="HOGENOM" id="CLU_051643_0_0_9"/>
<keyword evidence="2" id="KW-1185">Reference proteome</keyword>
<comment type="caution">
    <text evidence="1">The sequence shown here is derived from an EMBL/GenBank/DDBJ whole genome shotgun (WGS) entry which is preliminary data.</text>
</comment>
<accession>D4S2J3</accession>
<evidence type="ECO:0008006" key="3">
    <source>
        <dbReference type="Google" id="ProtNLM"/>
    </source>
</evidence>
<organism evidence="1 2">
    <name type="scientific">Eshraghiella crossota DSM 2876</name>
    <dbReference type="NCBI Taxonomy" id="511680"/>
    <lineage>
        <taxon>Bacteria</taxon>
        <taxon>Bacillati</taxon>
        <taxon>Bacillota</taxon>
        <taxon>Clostridia</taxon>
        <taxon>Lachnospirales</taxon>
        <taxon>Lachnospiraceae</taxon>
        <taxon>Eshraghiella</taxon>
    </lineage>
</organism>
<dbReference type="Proteomes" id="UP000006238">
    <property type="component" value="Unassembled WGS sequence"/>
</dbReference>
<dbReference type="EMBL" id="ABWN01000040">
    <property type="protein sequence ID" value="EFF67448.1"/>
    <property type="molecule type" value="Genomic_DNA"/>
</dbReference>
<proteinExistence type="predicted"/>
<evidence type="ECO:0000313" key="2">
    <source>
        <dbReference type="Proteomes" id="UP000006238"/>
    </source>
</evidence>
<reference evidence="1 2" key="1">
    <citation type="submission" date="2010-02" db="EMBL/GenBank/DDBJ databases">
        <authorList>
            <person name="Weinstock G."/>
            <person name="Sodergren E."/>
            <person name="Clifton S."/>
            <person name="Fulton L."/>
            <person name="Fulton B."/>
            <person name="Courtney L."/>
            <person name="Fronick C."/>
            <person name="Harrison M."/>
            <person name="Strong C."/>
            <person name="Farmer C."/>
            <person name="Delahaunty K."/>
            <person name="Markovic C."/>
            <person name="Hall O."/>
            <person name="Minx P."/>
            <person name="Tomlinson C."/>
            <person name="Mitreva M."/>
            <person name="Nelson J."/>
            <person name="Hou S."/>
            <person name="Wollam A."/>
            <person name="Pepin K.H."/>
            <person name="Johnson M."/>
            <person name="Bhonagiri V."/>
            <person name="Zhang X."/>
            <person name="Suruliraj S."/>
            <person name="Warren W."/>
            <person name="Chinwalla A."/>
            <person name="Mardis E.R."/>
            <person name="Wilson R.K."/>
        </authorList>
    </citation>
    <scope>NUCLEOTIDE SEQUENCE [LARGE SCALE GENOMIC DNA]</scope>
    <source>
        <strain evidence="1 2">DSM 2876</strain>
    </source>
</reference>
<protein>
    <recommendedName>
        <fullName evidence="3">FliB family protein</fullName>
    </recommendedName>
</protein>
<sequence>MKIRVPDYYDEFKCIADKCTDTCCAGWQVDVDDKSFAYYKTIKGEFGDRLHSVMIEGKHGEEGQFRIREDGRCPFLNDNMFCDLYTALGEDALCVTCDKYPRYTTEYGSLRETGIAISCITAAGIVLRQRQNFGFKEWEDEEAFPSLNNIDGELFMALMRARTKAFEIIHDNSSADIFQRISVLAYYATDLQKNIKKKSGIDNVISRYSEEYINDILAATGRERYKEKDTVDIYKNIFYCYLKQVIIKAEWPELIYKVYDYTLNDSYGRIRDEFKRYNKDSEYEYENLIDYFIFRYFMKAVFDRDILTKVKMGIVGVLVIHQCNMAYWCNNGRKLEFDDIVEIAHLYSREVEHSEENFDRLCRQFSKKRTFCAKNLVMLLQDNSGRKE</sequence>
<evidence type="ECO:0000313" key="1">
    <source>
        <dbReference type="EMBL" id="EFF67448.1"/>
    </source>
</evidence>
<name>D4S2J3_9FIRM</name>
<dbReference type="eggNOG" id="COG0727">
    <property type="taxonomic scope" value="Bacteria"/>
</dbReference>
<gene>
    <name evidence="1" type="ORF">BUTYVIB_02315</name>
</gene>
<dbReference type="STRING" id="45851.BHV86_04080"/>
<dbReference type="NCBIfam" id="NF038110">
    <property type="entry name" value="Lys_methyl_FliB"/>
    <property type="match status" value="1"/>
</dbReference>
<dbReference type="RefSeq" id="WP_005604402.1">
    <property type="nucleotide sequence ID" value="NZ_GG663524.1"/>
</dbReference>
<dbReference type="GeneID" id="98917575"/>